<dbReference type="GO" id="GO:0030435">
    <property type="term" value="P:sporulation resulting in formation of a cellular spore"/>
    <property type="evidence" value="ECO:0007669"/>
    <property type="project" value="UniProtKB-KW"/>
</dbReference>
<dbReference type="Pfam" id="PF08179">
    <property type="entry name" value="SspP"/>
    <property type="match status" value="1"/>
</dbReference>
<dbReference type="RefSeq" id="WP_131019090.1">
    <property type="nucleotide sequence ID" value="NZ_SIRE01000055.1"/>
</dbReference>
<organism evidence="3 4">
    <name type="scientific">Paenibacillus thalictri</name>
    <dbReference type="NCBI Taxonomy" id="2527873"/>
    <lineage>
        <taxon>Bacteria</taxon>
        <taxon>Bacillati</taxon>
        <taxon>Bacillota</taxon>
        <taxon>Bacilli</taxon>
        <taxon>Bacillales</taxon>
        <taxon>Paenibacillaceae</taxon>
        <taxon>Paenibacillus</taxon>
    </lineage>
</organism>
<gene>
    <name evidence="3" type="ORF">EYB31_39495</name>
</gene>
<feature type="compositionally biased region" description="Basic residues" evidence="2">
    <location>
        <begin position="33"/>
        <end position="43"/>
    </location>
</feature>
<reference evidence="3 4" key="1">
    <citation type="submission" date="2019-02" db="EMBL/GenBank/DDBJ databases">
        <title>Paenibacillus sp. nov., isolated from surface-sterilized tissue of Thalictrum simplex L.</title>
        <authorList>
            <person name="Tuo L."/>
        </authorList>
    </citation>
    <scope>NUCLEOTIDE SEQUENCE [LARGE SCALE GENOMIC DNA]</scope>
    <source>
        <strain evidence="3 4">N2SHLJ1</strain>
    </source>
</reference>
<sequence>MPKNQAQPVNTPGGGGDGQQAHRQPQEPLSGSKKVKNRNHSNRRYGEGS</sequence>
<name>A0A4Q9DC34_9BACL</name>
<feature type="compositionally biased region" description="Polar residues" evidence="2">
    <location>
        <begin position="1"/>
        <end position="10"/>
    </location>
</feature>
<dbReference type="OrthoDB" id="1684521at2"/>
<comment type="caution">
    <text evidence="3">The sequence shown here is derived from an EMBL/GenBank/DDBJ whole genome shotgun (WGS) entry which is preliminary data.</text>
</comment>
<evidence type="ECO:0000256" key="1">
    <source>
        <dbReference type="ARBA" id="ARBA00022969"/>
    </source>
</evidence>
<keyword evidence="1" id="KW-0749">Sporulation</keyword>
<proteinExistence type="predicted"/>
<dbReference type="InterPro" id="IPR012614">
    <property type="entry name" value="SASP_SspP"/>
</dbReference>
<protein>
    <submittedName>
        <fullName evidence="3">Small acid-soluble spore protein P</fullName>
    </submittedName>
</protein>
<accession>A0A4Q9DC34</accession>
<feature type="region of interest" description="Disordered" evidence="2">
    <location>
        <begin position="1"/>
        <end position="49"/>
    </location>
</feature>
<evidence type="ECO:0000313" key="3">
    <source>
        <dbReference type="EMBL" id="TBL67629.1"/>
    </source>
</evidence>
<evidence type="ECO:0000256" key="2">
    <source>
        <dbReference type="SAM" id="MobiDB-lite"/>
    </source>
</evidence>
<evidence type="ECO:0000313" key="4">
    <source>
        <dbReference type="Proteomes" id="UP000293142"/>
    </source>
</evidence>
<dbReference type="AlphaFoldDB" id="A0A4Q9DC34"/>
<keyword evidence="4" id="KW-1185">Reference proteome</keyword>
<dbReference type="Proteomes" id="UP000293142">
    <property type="component" value="Unassembled WGS sequence"/>
</dbReference>
<dbReference type="EMBL" id="SIRE01000055">
    <property type="protein sequence ID" value="TBL67629.1"/>
    <property type="molecule type" value="Genomic_DNA"/>
</dbReference>